<dbReference type="Proteomes" id="UP000190951">
    <property type="component" value="Chromosome"/>
</dbReference>
<proteinExistence type="inferred from homology"/>
<dbReference type="InterPro" id="IPR050272">
    <property type="entry name" value="Isochorismatase-like_hydrls"/>
</dbReference>
<dbReference type="Pfam" id="PF00857">
    <property type="entry name" value="Isochorismatase"/>
    <property type="match status" value="1"/>
</dbReference>
<evidence type="ECO:0000259" key="3">
    <source>
        <dbReference type="Pfam" id="PF00857"/>
    </source>
</evidence>
<dbReference type="PANTHER" id="PTHR43540:SF14">
    <property type="entry name" value="ISOCHORISMATASE"/>
    <property type="match status" value="1"/>
</dbReference>
<dbReference type="EC" id="3.5.1.110" evidence="4"/>
<dbReference type="InterPro" id="IPR000868">
    <property type="entry name" value="Isochorismatase-like_dom"/>
</dbReference>
<evidence type="ECO:0000313" key="5">
    <source>
        <dbReference type="Proteomes" id="UP000190951"/>
    </source>
</evidence>
<dbReference type="STRING" id="84029.CROST_39440"/>
<evidence type="ECO:0000313" key="4">
    <source>
        <dbReference type="EMBL" id="URZ12781.1"/>
    </source>
</evidence>
<dbReference type="KEGG" id="crw:CROST_035260"/>
<evidence type="ECO:0000256" key="1">
    <source>
        <dbReference type="ARBA" id="ARBA00006336"/>
    </source>
</evidence>
<comment type="similarity">
    <text evidence="1">Belongs to the isochorismatase family.</text>
</comment>
<dbReference type="RefSeq" id="WP_077835643.1">
    <property type="nucleotide sequence ID" value="NZ_CP096983.1"/>
</dbReference>
<dbReference type="SUPFAM" id="SSF52499">
    <property type="entry name" value="Isochorismatase-like hydrolases"/>
    <property type="match status" value="1"/>
</dbReference>
<organism evidence="4 5">
    <name type="scientific">Clostridium felsineum</name>
    <dbReference type="NCBI Taxonomy" id="36839"/>
    <lineage>
        <taxon>Bacteria</taxon>
        <taxon>Bacillati</taxon>
        <taxon>Bacillota</taxon>
        <taxon>Clostridia</taxon>
        <taxon>Eubacteriales</taxon>
        <taxon>Clostridiaceae</taxon>
        <taxon>Clostridium</taxon>
    </lineage>
</organism>
<keyword evidence="2 4" id="KW-0378">Hydrolase</keyword>
<dbReference type="PANTHER" id="PTHR43540">
    <property type="entry name" value="PEROXYUREIDOACRYLATE/UREIDOACRYLATE AMIDOHYDROLASE-RELATED"/>
    <property type="match status" value="1"/>
</dbReference>
<evidence type="ECO:0000256" key="2">
    <source>
        <dbReference type="ARBA" id="ARBA00022801"/>
    </source>
</evidence>
<keyword evidence="5" id="KW-1185">Reference proteome</keyword>
<gene>
    <name evidence="4" type="primary">rutB</name>
    <name evidence="4" type="ORF">CROST_035260</name>
</gene>
<name>A0A1S8KYX2_9CLOT</name>
<dbReference type="InterPro" id="IPR036380">
    <property type="entry name" value="Isochorismatase-like_sf"/>
</dbReference>
<dbReference type="GO" id="GO:0016787">
    <property type="term" value="F:hydrolase activity"/>
    <property type="evidence" value="ECO:0007669"/>
    <property type="project" value="UniProtKB-KW"/>
</dbReference>
<reference evidence="4 5" key="1">
    <citation type="submission" date="2022-04" db="EMBL/GenBank/DDBJ databases">
        <title>Genome sequence of C. roseum typestrain.</title>
        <authorList>
            <person name="Poehlein A."/>
            <person name="Schoch T."/>
            <person name="Duerre P."/>
            <person name="Daniel R."/>
        </authorList>
    </citation>
    <scope>NUCLEOTIDE SEQUENCE [LARGE SCALE GENOMIC DNA]</scope>
    <source>
        <strain evidence="4 5">DSM 7320</strain>
    </source>
</reference>
<dbReference type="AlphaFoldDB" id="A0A1S8KYX2"/>
<feature type="domain" description="Isochorismatase-like" evidence="3">
    <location>
        <begin position="4"/>
        <end position="144"/>
    </location>
</feature>
<dbReference type="Gene3D" id="3.40.50.850">
    <property type="entry name" value="Isochorismatase-like"/>
    <property type="match status" value="1"/>
</dbReference>
<dbReference type="EMBL" id="CP096983">
    <property type="protein sequence ID" value="URZ12781.1"/>
    <property type="molecule type" value="Genomic_DNA"/>
</dbReference>
<protein>
    <submittedName>
        <fullName evidence="4">Peroxyureidoacrylate/ureidoacrylate amidohydrolase RutB</fullName>
        <ecNumber evidence="4">3.5.1.110</ecNumber>
    </submittedName>
</protein>
<sequence length="175" mass="20076">MSKTVLLIIDVQNAMFNGEEGSVYNGEKVLNNILKVLNKAREKDVPVIFVQHTDKEGEYKEGEKTWQLNEKLSPKEGEVVVQKGTWDAFYKTKLEEELKKLKAEKLVICGMQTEFCLDTTIRNAYSRGYEHNVVIEDAHTTFDSKVLKADKIIEHHSNIWGGRFAKLIKADKVNF</sequence>
<accession>A0A1S8KYX2</accession>